<dbReference type="InterPro" id="IPR032675">
    <property type="entry name" value="LRR_dom_sf"/>
</dbReference>
<dbReference type="AlphaFoldDB" id="A0A9P6PM80"/>
<reference evidence="2" key="1">
    <citation type="journal article" date="2020" name="Fungal Divers.">
        <title>Resolving the Mortierellaceae phylogeny through synthesis of multi-gene phylogenetics and phylogenomics.</title>
        <authorList>
            <person name="Vandepol N."/>
            <person name="Liber J."/>
            <person name="Desiro A."/>
            <person name="Na H."/>
            <person name="Kennedy M."/>
            <person name="Barry K."/>
            <person name="Grigoriev I.V."/>
            <person name="Miller A.N."/>
            <person name="O'Donnell K."/>
            <person name="Stajich J.E."/>
            <person name="Bonito G."/>
        </authorList>
    </citation>
    <scope>NUCLEOTIDE SEQUENCE</scope>
    <source>
        <strain evidence="2">BC1065</strain>
    </source>
</reference>
<keyword evidence="3" id="KW-1185">Reference proteome</keyword>
<dbReference type="Gene3D" id="3.80.10.10">
    <property type="entry name" value="Ribonuclease Inhibitor"/>
    <property type="match status" value="1"/>
</dbReference>
<gene>
    <name evidence="2" type="ORF">DFQ27_009726</name>
</gene>
<organism evidence="2 3">
    <name type="scientific">Actinomortierella ambigua</name>
    <dbReference type="NCBI Taxonomy" id="1343610"/>
    <lineage>
        <taxon>Eukaryota</taxon>
        <taxon>Fungi</taxon>
        <taxon>Fungi incertae sedis</taxon>
        <taxon>Mucoromycota</taxon>
        <taxon>Mortierellomycotina</taxon>
        <taxon>Mortierellomycetes</taxon>
        <taxon>Mortierellales</taxon>
        <taxon>Mortierellaceae</taxon>
        <taxon>Actinomortierella</taxon>
    </lineage>
</organism>
<feature type="compositionally biased region" description="Low complexity" evidence="1">
    <location>
        <begin position="520"/>
        <end position="531"/>
    </location>
</feature>
<dbReference type="Proteomes" id="UP000807716">
    <property type="component" value="Unassembled WGS sequence"/>
</dbReference>
<evidence type="ECO:0008006" key="4">
    <source>
        <dbReference type="Google" id="ProtNLM"/>
    </source>
</evidence>
<evidence type="ECO:0000313" key="2">
    <source>
        <dbReference type="EMBL" id="KAG0249871.1"/>
    </source>
</evidence>
<feature type="region of interest" description="Disordered" evidence="1">
    <location>
        <begin position="508"/>
        <end position="538"/>
    </location>
</feature>
<name>A0A9P6PM80_9FUNG</name>
<dbReference type="SUPFAM" id="SSF81383">
    <property type="entry name" value="F-box domain"/>
    <property type="match status" value="1"/>
</dbReference>
<dbReference type="InterPro" id="IPR036047">
    <property type="entry name" value="F-box-like_dom_sf"/>
</dbReference>
<accession>A0A9P6PM80</accession>
<evidence type="ECO:0000313" key="3">
    <source>
        <dbReference type="Proteomes" id="UP000807716"/>
    </source>
</evidence>
<dbReference type="OrthoDB" id="2398163at2759"/>
<evidence type="ECO:0000256" key="1">
    <source>
        <dbReference type="SAM" id="MobiDB-lite"/>
    </source>
</evidence>
<protein>
    <recommendedName>
        <fullName evidence="4">F-box domain-containing protein</fullName>
    </recommendedName>
</protein>
<dbReference type="EMBL" id="JAAAJB010000927">
    <property type="protein sequence ID" value="KAG0249871.1"/>
    <property type="molecule type" value="Genomic_DNA"/>
</dbReference>
<comment type="caution">
    <text evidence="2">The sequence shown here is derived from an EMBL/GenBank/DDBJ whole genome shotgun (WGS) entry which is preliminary data.</text>
</comment>
<proteinExistence type="predicted"/>
<sequence>MDVPELRFHVGKFLDVDGLRACALVCRAWHRDFQPLVWRSFSADLSETNSSCQIDSIRHNIHRIRDLQWIEYYHPRYTTSTLFNLLSTECYDSLVSLDLRFCAHLEWDQYLRLFENNEQTLQQVSITYEGETPLPSNRQLVEVLRDLSSLRRLTFTFVAPCFVNLIQLIRTMPRMVTLVLRLCKTASTSSFADLYIPDPRKGQPVLSLKRFELMGSWEDESMLVLLLELCPRLEHLILRTSNDCKGPCQLVRDGCFPRLKSLGLHDEGLPPSLLPSALKSLPPHQLTTIQLSCSLATTVQALVEHHHQSLERVDIGVMDGQESCIIELLSRCNQLQRLRFTVKKDAGVEVRYAIARPWVCTKLKQLAVKFVLGPDYNDSAAALSSASEEKAPLGFPGPVENGKAMTVLMTRLGQLSQIQKLYLFPNQFEPLRAAPLPWSLANGFSHLSCWTRLELLDFGRYQPFPFGIPELQFMRQHWAALKEISSGDIDSDEVDQWLEDHWPELVAARGTSQDSEDSESSGSSVTSVRSVRSVEYEG</sequence>
<dbReference type="SUPFAM" id="SSF52047">
    <property type="entry name" value="RNI-like"/>
    <property type="match status" value="1"/>
</dbReference>